<feature type="signal peptide" evidence="1">
    <location>
        <begin position="1"/>
        <end position="27"/>
    </location>
</feature>
<name>A0A3E2NEV0_9FIRM</name>
<organism evidence="2 3">
    <name type="scientific">Lacrimispora amygdalina</name>
    <dbReference type="NCBI Taxonomy" id="253257"/>
    <lineage>
        <taxon>Bacteria</taxon>
        <taxon>Bacillati</taxon>
        <taxon>Bacillota</taxon>
        <taxon>Clostridia</taxon>
        <taxon>Lachnospirales</taxon>
        <taxon>Lachnospiraceae</taxon>
        <taxon>Lacrimispora</taxon>
    </lineage>
</organism>
<evidence type="ECO:0000256" key="1">
    <source>
        <dbReference type="SAM" id="SignalP"/>
    </source>
</evidence>
<feature type="chain" id="PRO_5017754448" evidence="1">
    <location>
        <begin position="28"/>
        <end position="382"/>
    </location>
</feature>
<gene>
    <name evidence="2" type="ORF">DS742_07585</name>
</gene>
<proteinExistence type="predicted"/>
<evidence type="ECO:0000313" key="2">
    <source>
        <dbReference type="EMBL" id="RFZ79547.1"/>
    </source>
</evidence>
<dbReference type="AlphaFoldDB" id="A0A3E2NEV0"/>
<sequence length="382" mass="42653">MRNLKQIAAFSLAAVLSFSGPALNVWAGSPEFSRTQEEWMKLRDNVVEYEELADLIHEYNVTVQKNQLDLNNKKKDDLITRDQYAQYYRDAADDARSAISGDDPVTDAKSAVSAAKADKAADDNTEDLEVYRLTYDQTEANLAAQAQTLMITYFQQKNQLESSQLELERSEADYQTTLAKQSAGMVTQADILAARETIQNTSVSMEKLRASVEETRQKFCVMLGWNYNDSPEIRDLPAADSGHIQSLNPEADKEKALQNNYTININKRKLENASADITKETLKRTISSNEQSISTALVKAYQAVLQANAAYEQAVTEYNLESKTMDVIRQKYQLGMVSSLVYQKQENTYKTKSIAVKSAELTLFSSVQTYDNTVNGLASAGG</sequence>
<dbReference type="OrthoDB" id="1903697at2"/>
<dbReference type="SUPFAM" id="SSF56954">
    <property type="entry name" value="Outer membrane efflux proteins (OEP)"/>
    <property type="match status" value="1"/>
</dbReference>
<accession>A0A3E2NEV0</accession>
<evidence type="ECO:0000313" key="3">
    <source>
        <dbReference type="Proteomes" id="UP000260680"/>
    </source>
</evidence>
<reference evidence="2 3" key="1">
    <citation type="submission" date="2018-07" db="EMBL/GenBank/DDBJ databases">
        <title>New species, Clostridium PI-S10-A1B.</title>
        <authorList>
            <person name="Krishna G."/>
            <person name="Summeta K."/>
            <person name="Shikha S."/>
            <person name="Prabhu P.B."/>
            <person name="Suresh K."/>
        </authorList>
    </citation>
    <scope>NUCLEOTIDE SEQUENCE [LARGE SCALE GENOMIC DNA]</scope>
    <source>
        <strain evidence="2 3">PI-S10-A1B</strain>
    </source>
</reference>
<dbReference type="Proteomes" id="UP000260680">
    <property type="component" value="Unassembled WGS sequence"/>
</dbReference>
<dbReference type="RefSeq" id="WP_117416389.1">
    <property type="nucleotide sequence ID" value="NZ_QOHO01000022.1"/>
</dbReference>
<dbReference type="EMBL" id="QOHO01000022">
    <property type="protein sequence ID" value="RFZ79547.1"/>
    <property type="molecule type" value="Genomic_DNA"/>
</dbReference>
<dbReference type="GO" id="GO:0015562">
    <property type="term" value="F:efflux transmembrane transporter activity"/>
    <property type="evidence" value="ECO:0007669"/>
    <property type="project" value="InterPro"/>
</dbReference>
<comment type="caution">
    <text evidence="2">The sequence shown here is derived from an EMBL/GenBank/DDBJ whole genome shotgun (WGS) entry which is preliminary data.</text>
</comment>
<keyword evidence="1" id="KW-0732">Signal</keyword>
<protein>
    <submittedName>
        <fullName evidence="2">TolC family protein</fullName>
    </submittedName>
</protein>
<dbReference type="Gene3D" id="1.20.1600.10">
    <property type="entry name" value="Outer membrane efflux proteins (OEP)"/>
    <property type="match status" value="1"/>
</dbReference>